<comment type="subcellular location">
    <subcellularLocation>
        <location evidence="2">Cell membrane</location>
    </subcellularLocation>
</comment>
<evidence type="ECO:0000256" key="3">
    <source>
        <dbReference type="ARBA" id="ARBA00012438"/>
    </source>
</evidence>
<dbReference type="SMART" id="SM00387">
    <property type="entry name" value="HATPase_c"/>
    <property type="match status" value="1"/>
</dbReference>
<evidence type="ECO:0000313" key="14">
    <source>
        <dbReference type="EMBL" id="MBB5894675.1"/>
    </source>
</evidence>
<comment type="caution">
    <text evidence="14">The sequence shown here is derived from an EMBL/GenBank/DDBJ whole genome shotgun (WGS) entry which is preliminary data.</text>
</comment>
<evidence type="ECO:0000259" key="12">
    <source>
        <dbReference type="PROSITE" id="PS50109"/>
    </source>
</evidence>
<dbReference type="Pfam" id="PF02518">
    <property type="entry name" value="HATPase_c"/>
    <property type="match status" value="1"/>
</dbReference>
<keyword evidence="4" id="KW-0597">Phosphoprotein</keyword>
<evidence type="ECO:0000256" key="7">
    <source>
        <dbReference type="ARBA" id="ARBA00022777"/>
    </source>
</evidence>
<evidence type="ECO:0000256" key="1">
    <source>
        <dbReference type="ARBA" id="ARBA00000085"/>
    </source>
</evidence>
<evidence type="ECO:0000256" key="9">
    <source>
        <dbReference type="ARBA" id="ARBA00023012"/>
    </source>
</evidence>
<dbReference type="InterPro" id="IPR003594">
    <property type="entry name" value="HATPase_dom"/>
</dbReference>
<dbReference type="InterPro" id="IPR003660">
    <property type="entry name" value="HAMP_dom"/>
</dbReference>
<dbReference type="Gene3D" id="1.10.287.130">
    <property type="match status" value="1"/>
</dbReference>
<dbReference type="PANTHER" id="PTHR45436:SF5">
    <property type="entry name" value="SENSOR HISTIDINE KINASE TRCS"/>
    <property type="match status" value="1"/>
</dbReference>
<evidence type="ECO:0000256" key="8">
    <source>
        <dbReference type="ARBA" id="ARBA00022989"/>
    </source>
</evidence>
<dbReference type="InterPro" id="IPR036890">
    <property type="entry name" value="HATPase_C_sf"/>
</dbReference>
<dbReference type="Pfam" id="PF00512">
    <property type="entry name" value="HisKA"/>
    <property type="match status" value="1"/>
</dbReference>
<keyword evidence="9" id="KW-0902">Two-component regulatory system</keyword>
<protein>
    <recommendedName>
        <fullName evidence="3">histidine kinase</fullName>
        <ecNumber evidence="3">2.7.13.3</ecNumber>
    </recommendedName>
</protein>
<feature type="domain" description="Histidine kinase" evidence="12">
    <location>
        <begin position="258"/>
        <end position="467"/>
    </location>
</feature>
<keyword evidence="7 14" id="KW-0418">Kinase</keyword>
<dbReference type="EMBL" id="JACHIR010000001">
    <property type="protein sequence ID" value="MBB5894675.1"/>
    <property type="molecule type" value="Genomic_DNA"/>
</dbReference>
<evidence type="ECO:0000256" key="10">
    <source>
        <dbReference type="ARBA" id="ARBA00023136"/>
    </source>
</evidence>
<reference evidence="14 15" key="1">
    <citation type="submission" date="2020-08" db="EMBL/GenBank/DDBJ databases">
        <title>Sequencing the genomes of 1000 actinobacteria strains.</title>
        <authorList>
            <person name="Klenk H.-P."/>
        </authorList>
    </citation>
    <scope>NUCLEOTIDE SEQUENCE [LARGE SCALE GENOMIC DNA]</scope>
    <source>
        <strain evidence="14 15">DSM 43851</strain>
    </source>
</reference>
<dbReference type="CDD" id="cd00075">
    <property type="entry name" value="HATPase"/>
    <property type="match status" value="1"/>
</dbReference>
<dbReference type="InterPro" id="IPR004358">
    <property type="entry name" value="Sig_transdc_His_kin-like_C"/>
</dbReference>
<evidence type="ECO:0000256" key="4">
    <source>
        <dbReference type="ARBA" id="ARBA00022553"/>
    </source>
</evidence>
<dbReference type="GO" id="GO:0005886">
    <property type="term" value="C:plasma membrane"/>
    <property type="evidence" value="ECO:0007669"/>
    <property type="project" value="UniProtKB-SubCell"/>
</dbReference>
<dbReference type="EC" id="2.7.13.3" evidence="3"/>
<dbReference type="InterPro" id="IPR050428">
    <property type="entry name" value="TCS_sensor_his_kinase"/>
</dbReference>
<dbReference type="PANTHER" id="PTHR45436">
    <property type="entry name" value="SENSOR HISTIDINE KINASE YKOH"/>
    <property type="match status" value="1"/>
</dbReference>
<feature type="transmembrane region" description="Helical" evidence="11">
    <location>
        <begin position="167"/>
        <end position="192"/>
    </location>
</feature>
<dbReference type="SMART" id="SM00388">
    <property type="entry name" value="HisKA"/>
    <property type="match status" value="1"/>
</dbReference>
<name>A0A7W9KLC4_9PSEU</name>
<proteinExistence type="predicted"/>
<evidence type="ECO:0000256" key="6">
    <source>
        <dbReference type="ARBA" id="ARBA00022692"/>
    </source>
</evidence>
<evidence type="ECO:0000256" key="5">
    <source>
        <dbReference type="ARBA" id="ARBA00022679"/>
    </source>
</evidence>
<dbReference type="InterPro" id="IPR005467">
    <property type="entry name" value="His_kinase_dom"/>
</dbReference>
<sequence>MRTRLLGSFVTVVAILVLGLGIPLALTFAQNFQSVLFVDRAADTSRYASLSQRLLEQGADDPGLDNQLKSYRDVYDIAVAVFDRGDQAPDGSFRALAQAGSRIDPTDAIVREDLVNARAGRGTQQGALLMPWNGAPMVVAEPVLVNGEVRGVVVTSSPTDRTRTLIWLSWAAILVGGVLAVGLAVLVALPLVRWMLRPVLLLDNATAALLPAIVNGRKVDPVGGDIGPPELRRLTRSFDQMAASVGDVLAAQRAFVADASHQLRNPLTALRIRLSNLEGHVDPDVQEQQSAALEEADRLNRILDELLAMARAESSSVDPVPVDVDQVVTARLRAWQAVATAKGVALVLDGEPGGTALAPPRGVETVLDALLDNALKFTGDDTLVTVEVHRRDGRVRLAVRDHGPGLQPEELERATDRFWRSAAHQNVRGSGLGLAIVRLIVERVGGTVELDLPEGGGLRVAFDVPAI</sequence>
<dbReference type="SUPFAM" id="SSF47384">
    <property type="entry name" value="Homodimeric domain of signal transducing histidine kinase"/>
    <property type="match status" value="1"/>
</dbReference>
<evidence type="ECO:0000256" key="2">
    <source>
        <dbReference type="ARBA" id="ARBA00004236"/>
    </source>
</evidence>
<keyword evidence="10 11" id="KW-0472">Membrane</keyword>
<dbReference type="PRINTS" id="PR00344">
    <property type="entry name" value="BCTRLSENSOR"/>
</dbReference>
<comment type="catalytic activity">
    <reaction evidence="1">
        <text>ATP + protein L-histidine = ADP + protein N-phospho-L-histidine.</text>
        <dbReference type="EC" id="2.7.13.3"/>
    </reaction>
</comment>
<evidence type="ECO:0000313" key="15">
    <source>
        <dbReference type="Proteomes" id="UP000585638"/>
    </source>
</evidence>
<keyword evidence="5" id="KW-0808">Transferase</keyword>
<dbReference type="RefSeq" id="WP_184866564.1">
    <property type="nucleotide sequence ID" value="NZ_BAAAWY010000019.1"/>
</dbReference>
<dbReference type="InterPro" id="IPR036097">
    <property type="entry name" value="HisK_dim/P_sf"/>
</dbReference>
<dbReference type="PROSITE" id="PS50885">
    <property type="entry name" value="HAMP"/>
    <property type="match status" value="1"/>
</dbReference>
<dbReference type="GO" id="GO:0000155">
    <property type="term" value="F:phosphorelay sensor kinase activity"/>
    <property type="evidence" value="ECO:0007669"/>
    <property type="project" value="InterPro"/>
</dbReference>
<gene>
    <name evidence="14" type="ORF">BJ998_005871</name>
</gene>
<dbReference type="InterPro" id="IPR003661">
    <property type="entry name" value="HisK_dim/P_dom"/>
</dbReference>
<evidence type="ECO:0000259" key="13">
    <source>
        <dbReference type="PROSITE" id="PS50885"/>
    </source>
</evidence>
<dbReference type="SUPFAM" id="SSF55874">
    <property type="entry name" value="ATPase domain of HSP90 chaperone/DNA topoisomerase II/histidine kinase"/>
    <property type="match status" value="1"/>
</dbReference>
<feature type="domain" description="HAMP" evidence="13">
    <location>
        <begin position="193"/>
        <end position="250"/>
    </location>
</feature>
<organism evidence="14 15">
    <name type="scientific">Kutzneria kofuensis</name>
    <dbReference type="NCBI Taxonomy" id="103725"/>
    <lineage>
        <taxon>Bacteria</taxon>
        <taxon>Bacillati</taxon>
        <taxon>Actinomycetota</taxon>
        <taxon>Actinomycetes</taxon>
        <taxon>Pseudonocardiales</taxon>
        <taxon>Pseudonocardiaceae</taxon>
        <taxon>Kutzneria</taxon>
    </lineage>
</organism>
<accession>A0A7W9KLC4</accession>
<dbReference type="AlphaFoldDB" id="A0A7W9KLC4"/>
<keyword evidence="6 11" id="KW-0812">Transmembrane</keyword>
<evidence type="ECO:0000256" key="11">
    <source>
        <dbReference type="SAM" id="Phobius"/>
    </source>
</evidence>
<dbReference type="CDD" id="cd00082">
    <property type="entry name" value="HisKA"/>
    <property type="match status" value="1"/>
</dbReference>
<keyword evidence="15" id="KW-1185">Reference proteome</keyword>
<keyword evidence="8 11" id="KW-1133">Transmembrane helix</keyword>
<dbReference type="Proteomes" id="UP000585638">
    <property type="component" value="Unassembled WGS sequence"/>
</dbReference>
<dbReference type="Gene3D" id="3.30.565.10">
    <property type="entry name" value="Histidine kinase-like ATPase, C-terminal domain"/>
    <property type="match status" value="1"/>
</dbReference>
<dbReference type="PROSITE" id="PS50109">
    <property type="entry name" value="HIS_KIN"/>
    <property type="match status" value="1"/>
</dbReference>